<accession>A0A6A6TSQ2</accession>
<sequence>MLYLEDCHADCSCHVYKCHRPQLRSLTNYRRRNRRGPVPSYCSRHIRSLVTFFCSRGGLRIVVPRSLLVGCRSPAVRTRVKRTSQTLTCSILSLGRLSPLLHSLPLYHLCLDLQNHTACPKLSPQTCV</sequence>
<evidence type="ECO:0000313" key="1">
    <source>
        <dbReference type="EMBL" id="KAF2661644.1"/>
    </source>
</evidence>
<dbReference type="Proteomes" id="UP000799324">
    <property type="component" value="Unassembled WGS sequence"/>
</dbReference>
<dbReference type="AlphaFoldDB" id="A0A6A6TSQ2"/>
<gene>
    <name evidence="1" type="ORF">K491DRAFT_420754</name>
</gene>
<evidence type="ECO:0000313" key="2">
    <source>
        <dbReference type="Proteomes" id="UP000799324"/>
    </source>
</evidence>
<dbReference type="EMBL" id="MU004293">
    <property type="protein sequence ID" value="KAF2661644.1"/>
    <property type="molecule type" value="Genomic_DNA"/>
</dbReference>
<organism evidence="1 2">
    <name type="scientific">Lophiostoma macrostomum CBS 122681</name>
    <dbReference type="NCBI Taxonomy" id="1314788"/>
    <lineage>
        <taxon>Eukaryota</taxon>
        <taxon>Fungi</taxon>
        <taxon>Dikarya</taxon>
        <taxon>Ascomycota</taxon>
        <taxon>Pezizomycotina</taxon>
        <taxon>Dothideomycetes</taxon>
        <taxon>Pleosporomycetidae</taxon>
        <taxon>Pleosporales</taxon>
        <taxon>Lophiostomataceae</taxon>
        <taxon>Lophiostoma</taxon>
    </lineage>
</organism>
<proteinExistence type="predicted"/>
<name>A0A6A6TSQ2_9PLEO</name>
<keyword evidence="2" id="KW-1185">Reference proteome</keyword>
<protein>
    <submittedName>
        <fullName evidence="1">Uncharacterized protein</fullName>
    </submittedName>
</protein>
<reference evidence="1" key="1">
    <citation type="journal article" date="2020" name="Stud. Mycol.">
        <title>101 Dothideomycetes genomes: a test case for predicting lifestyles and emergence of pathogens.</title>
        <authorList>
            <person name="Haridas S."/>
            <person name="Albert R."/>
            <person name="Binder M."/>
            <person name="Bloem J."/>
            <person name="Labutti K."/>
            <person name="Salamov A."/>
            <person name="Andreopoulos B."/>
            <person name="Baker S."/>
            <person name="Barry K."/>
            <person name="Bills G."/>
            <person name="Bluhm B."/>
            <person name="Cannon C."/>
            <person name="Castanera R."/>
            <person name="Culley D."/>
            <person name="Daum C."/>
            <person name="Ezra D."/>
            <person name="Gonzalez J."/>
            <person name="Henrissat B."/>
            <person name="Kuo A."/>
            <person name="Liang C."/>
            <person name="Lipzen A."/>
            <person name="Lutzoni F."/>
            <person name="Magnuson J."/>
            <person name="Mondo S."/>
            <person name="Nolan M."/>
            <person name="Ohm R."/>
            <person name="Pangilinan J."/>
            <person name="Park H.-J."/>
            <person name="Ramirez L."/>
            <person name="Alfaro M."/>
            <person name="Sun H."/>
            <person name="Tritt A."/>
            <person name="Yoshinaga Y."/>
            <person name="Zwiers L.-H."/>
            <person name="Turgeon B."/>
            <person name="Goodwin S."/>
            <person name="Spatafora J."/>
            <person name="Crous P."/>
            <person name="Grigoriev I."/>
        </authorList>
    </citation>
    <scope>NUCLEOTIDE SEQUENCE</scope>
    <source>
        <strain evidence="1">CBS 122681</strain>
    </source>
</reference>